<dbReference type="Proteomes" id="UP000178885">
    <property type="component" value="Unassembled WGS sequence"/>
</dbReference>
<dbReference type="PANTHER" id="PTHR35369:SF2">
    <property type="entry name" value="BLR3025 PROTEIN"/>
    <property type="match status" value="1"/>
</dbReference>
<dbReference type="AlphaFoldDB" id="A0A1F6TPN9"/>
<feature type="domain" description="UmuC" evidence="3">
    <location>
        <begin position="24"/>
        <end position="144"/>
    </location>
</feature>
<keyword evidence="2" id="KW-0227">DNA damage</keyword>
<dbReference type="InterPro" id="IPR050356">
    <property type="entry name" value="SulA_CellDiv_inhibitor"/>
</dbReference>
<dbReference type="PANTHER" id="PTHR35369">
    <property type="entry name" value="BLR3025 PROTEIN-RELATED"/>
    <property type="match status" value="1"/>
</dbReference>
<dbReference type="Gene3D" id="3.40.1170.60">
    <property type="match status" value="1"/>
</dbReference>
<dbReference type="SUPFAM" id="SSF56672">
    <property type="entry name" value="DNA/RNA polymerases"/>
    <property type="match status" value="1"/>
</dbReference>
<evidence type="ECO:0000256" key="2">
    <source>
        <dbReference type="ARBA" id="ARBA00022763"/>
    </source>
</evidence>
<evidence type="ECO:0000313" key="5">
    <source>
        <dbReference type="Proteomes" id="UP000178885"/>
    </source>
</evidence>
<dbReference type="InterPro" id="IPR043502">
    <property type="entry name" value="DNA/RNA_pol_sf"/>
</dbReference>
<accession>A0A1F6TPN9</accession>
<gene>
    <name evidence="4" type="ORF">A2151_07175</name>
</gene>
<dbReference type="EMBL" id="MFSU01000065">
    <property type="protein sequence ID" value="OGI47093.1"/>
    <property type="molecule type" value="Genomic_DNA"/>
</dbReference>
<dbReference type="Gene3D" id="3.30.70.270">
    <property type="match status" value="1"/>
</dbReference>
<comment type="similarity">
    <text evidence="1">Belongs to the DNA polymerase type-Y family.</text>
</comment>
<reference evidence="4 5" key="1">
    <citation type="journal article" date="2016" name="Nat. Commun.">
        <title>Thousands of microbial genomes shed light on interconnected biogeochemical processes in an aquifer system.</title>
        <authorList>
            <person name="Anantharaman K."/>
            <person name="Brown C.T."/>
            <person name="Hug L.A."/>
            <person name="Sharon I."/>
            <person name="Castelle C.J."/>
            <person name="Probst A.J."/>
            <person name="Thomas B.C."/>
            <person name="Singh A."/>
            <person name="Wilkins M.J."/>
            <person name="Karaoz U."/>
            <person name="Brodie E.L."/>
            <person name="Williams K.H."/>
            <person name="Hubbard S.S."/>
            <person name="Banfield J.F."/>
        </authorList>
    </citation>
    <scope>NUCLEOTIDE SEQUENCE [LARGE SCALE GENOMIC DNA]</scope>
</reference>
<dbReference type="GO" id="GO:0006281">
    <property type="term" value="P:DNA repair"/>
    <property type="evidence" value="ECO:0007669"/>
    <property type="project" value="InterPro"/>
</dbReference>
<dbReference type="STRING" id="1817760.A2151_07175"/>
<evidence type="ECO:0000259" key="3">
    <source>
        <dbReference type="Pfam" id="PF00817"/>
    </source>
</evidence>
<evidence type="ECO:0000313" key="4">
    <source>
        <dbReference type="EMBL" id="OGI47093.1"/>
    </source>
</evidence>
<proteinExistence type="inferred from homology"/>
<dbReference type="InterPro" id="IPR043128">
    <property type="entry name" value="Rev_trsase/Diguanyl_cyclase"/>
</dbReference>
<dbReference type="CDD" id="cd03468">
    <property type="entry name" value="PolY_like"/>
    <property type="match status" value="1"/>
</dbReference>
<dbReference type="InterPro" id="IPR001126">
    <property type="entry name" value="UmuC"/>
</dbReference>
<dbReference type="Pfam" id="PF00817">
    <property type="entry name" value="IMS"/>
    <property type="match status" value="1"/>
</dbReference>
<sequence length="477" mass="51478">MLWIGLHLPRLPLEIFTRGGPAAEPLVVCDAARDPCIVIASEAAQRRGIRTGMKLSAAHALANNLCVRTRDAAAEHAALTRLAAWAGQFTPAVSLAPEALLLDIEGSLALFGDLAALLGRVHEGIEALGYRAQPAVAPTPLAAEWLARAQPGAVIADATKLASRLAPLPLGGTGLAPATIALLDNMGVRTLGDLLRLPRAGLARRLGAETVHRLDRALGRAPDPREPYVPPETFEARLPLPGAVENTEGLSFPLKRLLLELCGFLTARGAGAQAIALALHHPRAAVTEVRLALTAPTRDARHLGELYRERLARSALPEPVEALTLRVPQIFSLHARNLDFFNPRHTPAEAGAALIERLRARLGREAVQGLSPVAEHRPERAWRYAAPGAAGAEARFPPRPLWLLPEPVALEVSNDGAPQLDGPLALLPERERIESGWWDGGEIARDYCIARNDRGAQFWIFRELAGERRWWLHGVFG</sequence>
<comment type="caution">
    <text evidence="4">The sequence shown here is derived from an EMBL/GenBank/DDBJ whole genome shotgun (WGS) entry which is preliminary data.</text>
</comment>
<protein>
    <recommendedName>
        <fullName evidence="3">UmuC domain-containing protein</fullName>
    </recommendedName>
</protein>
<name>A0A1F6TPN9_9PROT</name>
<evidence type="ECO:0000256" key="1">
    <source>
        <dbReference type="ARBA" id="ARBA00010945"/>
    </source>
</evidence>
<organism evidence="4 5">
    <name type="scientific">Candidatus Muproteobacteria bacterium RBG_16_65_34</name>
    <dbReference type="NCBI Taxonomy" id="1817760"/>
    <lineage>
        <taxon>Bacteria</taxon>
        <taxon>Pseudomonadati</taxon>
        <taxon>Pseudomonadota</taxon>
        <taxon>Candidatus Muproteobacteria</taxon>
    </lineage>
</organism>